<dbReference type="Proteomes" id="UP000499080">
    <property type="component" value="Unassembled WGS sequence"/>
</dbReference>
<evidence type="ECO:0000256" key="1">
    <source>
        <dbReference type="SAM" id="Phobius"/>
    </source>
</evidence>
<keyword evidence="1" id="KW-1133">Transmembrane helix</keyword>
<evidence type="ECO:0000313" key="3">
    <source>
        <dbReference type="Proteomes" id="UP000499080"/>
    </source>
</evidence>
<keyword evidence="1" id="KW-0812">Transmembrane</keyword>
<comment type="caution">
    <text evidence="2">The sequence shown here is derived from an EMBL/GenBank/DDBJ whole genome shotgun (WGS) entry which is preliminary data.</text>
</comment>
<gene>
    <name evidence="2" type="ORF">AVEN_189531_1</name>
</gene>
<evidence type="ECO:0000313" key="2">
    <source>
        <dbReference type="EMBL" id="GBM54497.1"/>
    </source>
</evidence>
<accession>A0A4Y2GMT6</accession>
<protein>
    <submittedName>
        <fullName evidence="2">Uncharacterized protein</fullName>
    </submittedName>
</protein>
<dbReference type="EMBL" id="BGPR01001461">
    <property type="protein sequence ID" value="GBM54497.1"/>
    <property type="molecule type" value="Genomic_DNA"/>
</dbReference>
<reference evidence="2 3" key="1">
    <citation type="journal article" date="2019" name="Sci. Rep.">
        <title>Orb-weaving spider Araneus ventricosus genome elucidates the spidroin gene catalogue.</title>
        <authorList>
            <person name="Kono N."/>
            <person name="Nakamura H."/>
            <person name="Ohtoshi R."/>
            <person name="Moran D.A.P."/>
            <person name="Shinohara A."/>
            <person name="Yoshida Y."/>
            <person name="Fujiwara M."/>
            <person name="Mori M."/>
            <person name="Tomita M."/>
            <person name="Arakawa K."/>
        </authorList>
    </citation>
    <scope>NUCLEOTIDE SEQUENCE [LARGE SCALE GENOMIC DNA]</scope>
</reference>
<proteinExistence type="predicted"/>
<dbReference type="AlphaFoldDB" id="A0A4Y2GMT6"/>
<keyword evidence="1" id="KW-0472">Membrane</keyword>
<keyword evidence="3" id="KW-1185">Reference proteome</keyword>
<feature type="transmembrane region" description="Helical" evidence="1">
    <location>
        <begin position="64"/>
        <end position="91"/>
    </location>
</feature>
<sequence>MDKKRRRQYCVSFQQKVLRLGTDRHSYDLSSGSCGPLAWMLLGSTATITSFLLFHFRASCPSDPVSFFCGLLLSFSFFSFIIGWTETFLLLKYFAIL</sequence>
<organism evidence="2 3">
    <name type="scientific">Araneus ventricosus</name>
    <name type="common">Orbweaver spider</name>
    <name type="synonym">Epeira ventricosa</name>
    <dbReference type="NCBI Taxonomy" id="182803"/>
    <lineage>
        <taxon>Eukaryota</taxon>
        <taxon>Metazoa</taxon>
        <taxon>Ecdysozoa</taxon>
        <taxon>Arthropoda</taxon>
        <taxon>Chelicerata</taxon>
        <taxon>Arachnida</taxon>
        <taxon>Araneae</taxon>
        <taxon>Araneomorphae</taxon>
        <taxon>Entelegynae</taxon>
        <taxon>Araneoidea</taxon>
        <taxon>Araneidae</taxon>
        <taxon>Araneus</taxon>
    </lineage>
</organism>
<feature type="transmembrane region" description="Helical" evidence="1">
    <location>
        <begin position="37"/>
        <end position="58"/>
    </location>
</feature>
<name>A0A4Y2GMT6_ARAVE</name>